<dbReference type="RefSeq" id="WP_111498796.1">
    <property type="nucleotide sequence ID" value="NZ_QKYN01000007.1"/>
</dbReference>
<dbReference type="Proteomes" id="UP000248889">
    <property type="component" value="Unassembled WGS sequence"/>
</dbReference>
<dbReference type="GO" id="GO:0003700">
    <property type="term" value="F:DNA-binding transcription factor activity"/>
    <property type="evidence" value="ECO:0007669"/>
    <property type="project" value="InterPro"/>
</dbReference>
<dbReference type="Gene3D" id="3.40.190.10">
    <property type="entry name" value="Periplasmic binding protein-like II"/>
    <property type="match status" value="2"/>
</dbReference>
<dbReference type="InterPro" id="IPR005119">
    <property type="entry name" value="LysR_subst-bd"/>
</dbReference>
<dbReference type="InterPro" id="IPR036390">
    <property type="entry name" value="WH_DNA-bd_sf"/>
</dbReference>
<proteinExistence type="inferred from homology"/>
<dbReference type="PANTHER" id="PTHR30346">
    <property type="entry name" value="TRANSCRIPTIONAL DUAL REGULATOR HCAR-RELATED"/>
    <property type="match status" value="1"/>
</dbReference>
<evidence type="ECO:0000256" key="2">
    <source>
        <dbReference type="ARBA" id="ARBA00023015"/>
    </source>
</evidence>
<dbReference type="Gene3D" id="1.10.10.10">
    <property type="entry name" value="Winged helix-like DNA-binding domain superfamily/Winged helix DNA-binding domain"/>
    <property type="match status" value="1"/>
</dbReference>
<dbReference type="PRINTS" id="PR00039">
    <property type="entry name" value="HTHLYSR"/>
</dbReference>
<comment type="similarity">
    <text evidence="1">Belongs to the LysR transcriptional regulatory family.</text>
</comment>
<keyword evidence="2" id="KW-0805">Transcription regulation</keyword>
<comment type="caution">
    <text evidence="6">The sequence shown here is derived from an EMBL/GenBank/DDBJ whole genome shotgun (WGS) entry which is preliminary data.</text>
</comment>
<name>A0A2X0KEM0_9ACTN</name>
<keyword evidence="4" id="KW-0804">Transcription</keyword>
<sequence length="324" mass="34999">MDDLDLAQVRAFVAVAEQLHFRRAAEALSLTQQGLSKRVARLEEGLGVRLFERDRSGVELTNAGARFLDPARAALAAGAAAAAAVREQARPLRLDVWGHLFEPLRTVREALAAAEGAGGVEVGPGRDLPGVAAALLRGEIGAGFGRFHPGHTTDRPDGAPEHALAHRLVRLEPVDAVLRADHPLARAGQVRPDQLASLRLVLPAAAGRLDFLARFAEQFGVPLLEGGANLGLDHLLDRVRTTGDGFVLLPSELPLDPGPELTVLPVVDPTPLYAWSLVWHRDRPDPGVPALLRAFAETGGPRRWLEYRPGRDWLPEADRVQTER</sequence>
<evidence type="ECO:0000259" key="5">
    <source>
        <dbReference type="PROSITE" id="PS50931"/>
    </source>
</evidence>
<dbReference type="SUPFAM" id="SSF53850">
    <property type="entry name" value="Periplasmic binding protein-like II"/>
    <property type="match status" value="1"/>
</dbReference>
<dbReference type="PROSITE" id="PS50931">
    <property type="entry name" value="HTH_LYSR"/>
    <property type="match status" value="1"/>
</dbReference>
<dbReference type="GO" id="GO:0032993">
    <property type="term" value="C:protein-DNA complex"/>
    <property type="evidence" value="ECO:0007669"/>
    <property type="project" value="TreeGrafter"/>
</dbReference>
<dbReference type="InterPro" id="IPR036388">
    <property type="entry name" value="WH-like_DNA-bd_sf"/>
</dbReference>
<organism evidence="6 7">
    <name type="scientific">Streptacidiphilus pinicola</name>
    <dbReference type="NCBI Taxonomy" id="2219663"/>
    <lineage>
        <taxon>Bacteria</taxon>
        <taxon>Bacillati</taxon>
        <taxon>Actinomycetota</taxon>
        <taxon>Actinomycetes</taxon>
        <taxon>Kitasatosporales</taxon>
        <taxon>Streptomycetaceae</taxon>
        <taxon>Streptacidiphilus</taxon>
    </lineage>
</organism>
<dbReference type="OrthoDB" id="3828349at2"/>
<protein>
    <submittedName>
        <fullName evidence="6">LysR family transcriptional regulator</fullName>
    </submittedName>
</protein>
<gene>
    <name evidence="6" type="ORF">DN069_01225</name>
</gene>
<reference evidence="6 7" key="1">
    <citation type="submission" date="2018-06" db="EMBL/GenBank/DDBJ databases">
        <title>Streptacidiphilus pinicola sp. nov., isolated from pine grove soil.</title>
        <authorList>
            <person name="Roh S.G."/>
            <person name="Park S."/>
            <person name="Kim M.-K."/>
            <person name="Yun B.-R."/>
            <person name="Park J."/>
            <person name="Kim M.J."/>
            <person name="Kim Y.S."/>
            <person name="Kim S.B."/>
        </authorList>
    </citation>
    <scope>NUCLEOTIDE SEQUENCE [LARGE SCALE GENOMIC DNA]</scope>
    <source>
        <strain evidence="6 7">MMS16-CNU450</strain>
    </source>
</reference>
<evidence type="ECO:0000313" key="7">
    <source>
        <dbReference type="Proteomes" id="UP000248889"/>
    </source>
</evidence>
<dbReference type="PANTHER" id="PTHR30346:SF0">
    <property type="entry name" value="HCA OPERON TRANSCRIPTIONAL ACTIVATOR HCAR"/>
    <property type="match status" value="1"/>
</dbReference>
<dbReference type="SUPFAM" id="SSF46785">
    <property type="entry name" value="Winged helix' DNA-binding domain"/>
    <property type="match status" value="1"/>
</dbReference>
<dbReference type="Pfam" id="PF03466">
    <property type="entry name" value="LysR_substrate"/>
    <property type="match status" value="1"/>
</dbReference>
<evidence type="ECO:0000256" key="3">
    <source>
        <dbReference type="ARBA" id="ARBA00023125"/>
    </source>
</evidence>
<feature type="domain" description="HTH lysR-type" evidence="5">
    <location>
        <begin position="4"/>
        <end position="61"/>
    </location>
</feature>
<dbReference type="Pfam" id="PF00126">
    <property type="entry name" value="HTH_1"/>
    <property type="match status" value="1"/>
</dbReference>
<evidence type="ECO:0000256" key="1">
    <source>
        <dbReference type="ARBA" id="ARBA00009437"/>
    </source>
</evidence>
<dbReference type="FunFam" id="1.10.10.10:FF:000001">
    <property type="entry name" value="LysR family transcriptional regulator"/>
    <property type="match status" value="1"/>
</dbReference>
<keyword evidence="7" id="KW-1185">Reference proteome</keyword>
<evidence type="ECO:0000313" key="6">
    <source>
        <dbReference type="EMBL" id="RAG87485.1"/>
    </source>
</evidence>
<accession>A0A2X0KEM0</accession>
<dbReference type="InterPro" id="IPR000847">
    <property type="entry name" value="LysR_HTH_N"/>
</dbReference>
<dbReference type="EMBL" id="QKYN01000007">
    <property type="protein sequence ID" value="RAG87485.1"/>
    <property type="molecule type" value="Genomic_DNA"/>
</dbReference>
<dbReference type="GO" id="GO:0003677">
    <property type="term" value="F:DNA binding"/>
    <property type="evidence" value="ECO:0007669"/>
    <property type="project" value="UniProtKB-KW"/>
</dbReference>
<evidence type="ECO:0000256" key="4">
    <source>
        <dbReference type="ARBA" id="ARBA00023163"/>
    </source>
</evidence>
<keyword evidence="3" id="KW-0238">DNA-binding</keyword>
<dbReference type="AlphaFoldDB" id="A0A2X0KEM0"/>